<accession>A0A7W5JZC3</accession>
<name>A0A7W5JZC3_9ACTN</name>
<dbReference type="AlphaFoldDB" id="A0A7W5JZC3"/>
<gene>
    <name evidence="2" type="ORF">FHX39_003928</name>
</gene>
<evidence type="ECO:0000313" key="2">
    <source>
        <dbReference type="EMBL" id="MBB3328931.1"/>
    </source>
</evidence>
<feature type="region of interest" description="Disordered" evidence="1">
    <location>
        <begin position="33"/>
        <end position="53"/>
    </location>
</feature>
<evidence type="ECO:0000256" key="1">
    <source>
        <dbReference type="SAM" id="MobiDB-lite"/>
    </source>
</evidence>
<dbReference type="InterPro" id="IPR006311">
    <property type="entry name" value="TAT_signal"/>
</dbReference>
<dbReference type="RefSeq" id="WP_183342323.1">
    <property type="nucleotide sequence ID" value="NZ_JACHZG010000007.1"/>
</dbReference>
<comment type="caution">
    <text evidence="2">The sequence shown here is derived from an EMBL/GenBank/DDBJ whole genome shotgun (WGS) entry which is preliminary data.</text>
</comment>
<proteinExistence type="predicted"/>
<dbReference type="PROSITE" id="PS51318">
    <property type="entry name" value="TAT"/>
    <property type="match status" value="1"/>
</dbReference>
<dbReference type="EMBL" id="JACHZG010000007">
    <property type="protein sequence ID" value="MBB3328931.1"/>
    <property type="molecule type" value="Genomic_DNA"/>
</dbReference>
<evidence type="ECO:0000313" key="3">
    <source>
        <dbReference type="Proteomes" id="UP000565572"/>
    </source>
</evidence>
<protein>
    <submittedName>
        <fullName evidence="2">ABC-type glycerol-3-phosphate transport system substrate-binding protein</fullName>
    </submittedName>
</protein>
<sequence>MTTSLSSLHRRDFLRGGLAAAALAATGLAGCAASGTGPDPATSSAAGPTSAENPFGLAANSSTEAVIFKGGYGIEYAEFAGKAMQTKQAGSTIKVDAATNIAQTLQPRFVAGNPPDVIDNSGAGLIAINTIRDQ</sequence>
<organism evidence="2 3">
    <name type="scientific">Microlunatus antarcticus</name>
    <dbReference type="NCBI Taxonomy" id="53388"/>
    <lineage>
        <taxon>Bacteria</taxon>
        <taxon>Bacillati</taxon>
        <taxon>Actinomycetota</taxon>
        <taxon>Actinomycetes</taxon>
        <taxon>Propionibacteriales</taxon>
        <taxon>Propionibacteriaceae</taxon>
        <taxon>Microlunatus</taxon>
    </lineage>
</organism>
<feature type="non-terminal residue" evidence="2">
    <location>
        <position position="134"/>
    </location>
</feature>
<dbReference type="InterPro" id="IPR019546">
    <property type="entry name" value="TAT_signal_bac_arc"/>
</dbReference>
<dbReference type="Pfam" id="PF10518">
    <property type="entry name" value="TAT_signal"/>
    <property type="match status" value="1"/>
</dbReference>
<dbReference type="Proteomes" id="UP000565572">
    <property type="component" value="Unassembled WGS sequence"/>
</dbReference>
<reference evidence="2 3" key="1">
    <citation type="submission" date="2020-08" db="EMBL/GenBank/DDBJ databases">
        <title>Sequencing the genomes of 1000 actinobacteria strains.</title>
        <authorList>
            <person name="Klenk H.-P."/>
        </authorList>
    </citation>
    <scope>NUCLEOTIDE SEQUENCE [LARGE SCALE GENOMIC DNA]</scope>
    <source>
        <strain evidence="2 3">DSM 11053</strain>
    </source>
</reference>
<feature type="compositionally biased region" description="Low complexity" evidence="1">
    <location>
        <begin position="33"/>
        <end position="51"/>
    </location>
</feature>
<keyword evidence="3" id="KW-1185">Reference proteome</keyword>